<proteinExistence type="inferred from homology"/>
<dbReference type="SUPFAM" id="SSF49599">
    <property type="entry name" value="TRAF domain-like"/>
    <property type="match status" value="1"/>
</dbReference>
<dbReference type="InterPro" id="IPR002083">
    <property type="entry name" value="MATH/TRAF_dom"/>
</dbReference>
<evidence type="ECO:0000259" key="4">
    <source>
        <dbReference type="PROSITE" id="PS50144"/>
    </source>
</evidence>
<dbReference type="InterPro" id="IPR056423">
    <property type="entry name" value="BACK_BPM_SPOP"/>
</dbReference>
<dbReference type="HOGENOM" id="CLU_004253_2_0_1"/>
<dbReference type="SUPFAM" id="SSF54695">
    <property type="entry name" value="POZ domain"/>
    <property type="match status" value="1"/>
</dbReference>
<dbReference type="AlphaFoldDB" id="A2YV42"/>
<protein>
    <submittedName>
        <fullName evidence="5">Uncharacterized protein</fullName>
    </submittedName>
</protein>
<feature type="domain" description="BTB" evidence="3">
    <location>
        <begin position="171"/>
        <end position="245"/>
    </location>
</feature>
<evidence type="ECO:0000259" key="3">
    <source>
        <dbReference type="PROSITE" id="PS50097"/>
    </source>
</evidence>
<dbReference type="PANTHER" id="PTHR26379:SF268">
    <property type="entry name" value="OS08G0406500 PROTEIN"/>
    <property type="match status" value="1"/>
</dbReference>
<dbReference type="Pfam" id="PF00651">
    <property type="entry name" value="BTB"/>
    <property type="match status" value="1"/>
</dbReference>
<dbReference type="Gramene" id="BGIOSGA026996-TA">
    <property type="protein sequence ID" value="BGIOSGA026996-PA"/>
    <property type="gene ID" value="BGIOSGA026996"/>
</dbReference>
<dbReference type="CDD" id="cd00121">
    <property type="entry name" value="MATH"/>
    <property type="match status" value="1"/>
</dbReference>
<evidence type="ECO:0000313" key="6">
    <source>
        <dbReference type="Proteomes" id="UP000007015"/>
    </source>
</evidence>
<dbReference type="EMBL" id="CM000133">
    <property type="protein sequence ID" value="EAZ06953.1"/>
    <property type="molecule type" value="Genomic_DNA"/>
</dbReference>
<sequence length="372" mass="40691">MSTTHSTELVKGSHEFTVAGYSLQKRNGTGHFVRSGSFEVGGYSWAIRFYPAGSTKEEERHVSVYLELRSTVVEKVTARFSFHVHGASASSSPWGHFSDFTPSTESWGYDKFMEIQTVESEYLINDCLAMHCDVEVVKELKTGATVSPFITVPPPGLSRHVEQLLESKQGSDVTFQVEHSEYDAHRAVLAARSPVFSAQFFGQMAGNGSGGGGGGRQRVRIHDMKPAVFEAVLHFVYTDTLPPVEEFDFLLSGFSHRAKLVEAAAAGCGSREDLRVMVGEWLAAADMYDLERMRLLCEDALCQTIGVANAAATLRLADRHHCPQLKAFCMEYVASPGMMAAVVATEGFRELKASSPSLLAEVLEKLGSCSLE</sequence>
<dbReference type="Gene3D" id="2.60.210.10">
    <property type="entry name" value="Apoptosis, Tumor Necrosis Factor Receptor Associated Protein 2, Chain A"/>
    <property type="match status" value="1"/>
</dbReference>
<dbReference type="InterPro" id="IPR000210">
    <property type="entry name" value="BTB/POZ_dom"/>
</dbReference>
<gene>
    <name evidence="5" type="ORF">OsI_29194</name>
</gene>
<dbReference type="Gene3D" id="1.25.40.420">
    <property type="match status" value="1"/>
</dbReference>
<dbReference type="InterPro" id="IPR011333">
    <property type="entry name" value="SKP1/BTB/POZ_sf"/>
</dbReference>
<dbReference type="PROSITE" id="PS50097">
    <property type="entry name" value="BTB"/>
    <property type="match status" value="1"/>
</dbReference>
<dbReference type="InterPro" id="IPR045005">
    <property type="entry name" value="BPM1-6"/>
</dbReference>
<feature type="domain" description="MATH" evidence="4">
    <location>
        <begin position="11"/>
        <end position="134"/>
    </location>
</feature>
<dbReference type="Pfam" id="PF24570">
    <property type="entry name" value="BACK_BPM_SPOP"/>
    <property type="match status" value="1"/>
</dbReference>
<comment type="pathway">
    <text evidence="1">Protein modification; protein ubiquitination.</text>
</comment>
<evidence type="ECO:0000256" key="1">
    <source>
        <dbReference type="ARBA" id="ARBA00004906"/>
    </source>
</evidence>
<name>A2YV42_ORYSI</name>
<accession>A2YV42</accession>
<reference evidence="5 6" key="1">
    <citation type="journal article" date="2005" name="PLoS Biol.">
        <title>The genomes of Oryza sativa: a history of duplications.</title>
        <authorList>
            <person name="Yu J."/>
            <person name="Wang J."/>
            <person name="Lin W."/>
            <person name="Li S."/>
            <person name="Li H."/>
            <person name="Zhou J."/>
            <person name="Ni P."/>
            <person name="Dong W."/>
            <person name="Hu S."/>
            <person name="Zeng C."/>
            <person name="Zhang J."/>
            <person name="Zhang Y."/>
            <person name="Li R."/>
            <person name="Xu Z."/>
            <person name="Li S."/>
            <person name="Li X."/>
            <person name="Zheng H."/>
            <person name="Cong L."/>
            <person name="Lin L."/>
            <person name="Yin J."/>
            <person name="Geng J."/>
            <person name="Li G."/>
            <person name="Shi J."/>
            <person name="Liu J."/>
            <person name="Lv H."/>
            <person name="Li J."/>
            <person name="Wang J."/>
            <person name="Deng Y."/>
            <person name="Ran L."/>
            <person name="Shi X."/>
            <person name="Wang X."/>
            <person name="Wu Q."/>
            <person name="Li C."/>
            <person name="Ren X."/>
            <person name="Wang J."/>
            <person name="Wang X."/>
            <person name="Li D."/>
            <person name="Liu D."/>
            <person name="Zhang X."/>
            <person name="Ji Z."/>
            <person name="Zhao W."/>
            <person name="Sun Y."/>
            <person name="Zhang Z."/>
            <person name="Bao J."/>
            <person name="Han Y."/>
            <person name="Dong L."/>
            <person name="Ji J."/>
            <person name="Chen P."/>
            <person name="Wu S."/>
            <person name="Liu J."/>
            <person name="Xiao Y."/>
            <person name="Bu D."/>
            <person name="Tan J."/>
            <person name="Yang L."/>
            <person name="Ye C."/>
            <person name="Zhang J."/>
            <person name="Xu J."/>
            <person name="Zhou Y."/>
            <person name="Yu Y."/>
            <person name="Zhang B."/>
            <person name="Zhuang S."/>
            <person name="Wei H."/>
            <person name="Liu B."/>
            <person name="Lei M."/>
            <person name="Yu H."/>
            <person name="Li Y."/>
            <person name="Xu H."/>
            <person name="Wei S."/>
            <person name="He X."/>
            <person name="Fang L."/>
            <person name="Zhang Z."/>
            <person name="Zhang Y."/>
            <person name="Huang X."/>
            <person name="Su Z."/>
            <person name="Tong W."/>
            <person name="Li J."/>
            <person name="Tong Z."/>
            <person name="Li S."/>
            <person name="Ye J."/>
            <person name="Wang L."/>
            <person name="Fang L."/>
            <person name="Lei T."/>
            <person name="Chen C."/>
            <person name="Chen H."/>
            <person name="Xu Z."/>
            <person name="Li H."/>
            <person name="Huang H."/>
            <person name="Zhang F."/>
            <person name="Xu H."/>
            <person name="Li N."/>
            <person name="Zhao C."/>
            <person name="Li S."/>
            <person name="Dong L."/>
            <person name="Huang Y."/>
            <person name="Li L."/>
            <person name="Xi Y."/>
            <person name="Qi Q."/>
            <person name="Li W."/>
            <person name="Zhang B."/>
            <person name="Hu W."/>
            <person name="Zhang Y."/>
            <person name="Tian X."/>
            <person name="Jiao Y."/>
            <person name="Liang X."/>
            <person name="Jin J."/>
            <person name="Gao L."/>
            <person name="Zheng W."/>
            <person name="Hao B."/>
            <person name="Liu S."/>
            <person name="Wang W."/>
            <person name="Yuan L."/>
            <person name="Cao M."/>
            <person name="McDermott J."/>
            <person name="Samudrala R."/>
            <person name="Wang J."/>
            <person name="Wong G.K."/>
            <person name="Yang H."/>
        </authorList>
    </citation>
    <scope>NUCLEOTIDE SEQUENCE [LARGE SCALE GENOMIC DNA]</scope>
    <source>
        <strain evidence="6">cv. 93-11</strain>
    </source>
</reference>
<dbReference type="Proteomes" id="UP000007015">
    <property type="component" value="Chromosome 8"/>
</dbReference>
<dbReference type="GO" id="GO:0016567">
    <property type="term" value="P:protein ubiquitination"/>
    <property type="evidence" value="ECO:0007669"/>
    <property type="project" value="InterPro"/>
</dbReference>
<dbReference type="Pfam" id="PF22486">
    <property type="entry name" value="MATH_2"/>
    <property type="match status" value="1"/>
</dbReference>
<dbReference type="PROSITE" id="PS50144">
    <property type="entry name" value="MATH"/>
    <property type="match status" value="1"/>
</dbReference>
<evidence type="ECO:0000256" key="2">
    <source>
        <dbReference type="ARBA" id="ARBA00010846"/>
    </source>
</evidence>
<organism evidence="5 6">
    <name type="scientific">Oryza sativa subsp. indica</name>
    <name type="common">Rice</name>
    <dbReference type="NCBI Taxonomy" id="39946"/>
    <lineage>
        <taxon>Eukaryota</taxon>
        <taxon>Viridiplantae</taxon>
        <taxon>Streptophyta</taxon>
        <taxon>Embryophyta</taxon>
        <taxon>Tracheophyta</taxon>
        <taxon>Spermatophyta</taxon>
        <taxon>Magnoliopsida</taxon>
        <taxon>Liliopsida</taxon>
        <taxon>Poales</taxon>
        <taxon>Poaceae</taxon>
        <taxon>BOP clade</taxon>
        <taxon>Oryzoideae</taxon>
        <taxon>Oryzeae</taxon>
        <taxon>Oryzinae</taxon>
        <taxon>Oryza</taxon>
        <taxon>Oryza sativa</taxon>
    </lineage>
</organism>
<dbReference type="PANTHER" id="PTHR26379">
    <property type="entry name" value="BTB/POZ AND MATH DOMAIN-CONTAINING PROTEIN 1"/>
    <property type="match status" value="1"/>
</dbReference>
<dbReference type="SMART" id="SM00225">
    <property type="entry name" value="BTB"/>
    <property type="match status" value="1"/>
</dbReference>
<evidence type="ECO:0000313" key="5">
    <source>
        <dbReference type="EMBL" id="EAZ06953.1"/>
    </source>
</evidence>
<dbReference type="OMA" id="QVERSDY"/>
<comment type="similarity">
    <text evidence="2">Belongs to the Tdpoz family.</text>
</comment>
<dbReference type="Gene3D" id="3.30.710.10">
    <property type="entry name" value="Potassium Channel Kv1.1, Chain A"/>
    <property type="match status" value="1"/>
</dbReference>
<dbReference type="InterPro" id="IPR008974">
    <property type="entry name" value="TRAF-like"/>
</dbReference>
<dbReference type="STRING" id="39946.A2YV42"/>
<keyword evidence="6" id="KW-1185">Reference proteome</keyword>